<dbReference type="EMBL" id="CM043019">
    <property type="protein sequence ID" value="KAI4461669.1"/>
    <property type="molecule type" value="Genomic_DNA"/>
</dbReference>
<dbReference type="Proteomes" id="UP001056778">
    <property type="component" value="Chromosome 5"/>
</dbReference>
<accession>A0ACB9T4D9</accession>
<sequence length="320" mass="35613">MCINLRITKNINTNFVLLSAIYFLNTDLKTYVHVYNMCVFLGIGFYTALDFAARGARVILACRNERKAQNAQNKIIQLTKNPNVVYKLIDMTSLSSVRDFAQDINETEDRVDILVNNAGAGGLGDHYTSDGLQITLQVNHISNFLLTHLLINKIKKSAPSRIVNVSSLLANFSNLKIDEVNKFPSKITHALSDLQLYANSKLANILFTIELSTKLKGTGVTVHALHPGAVNTEIYRRIPPIFKIGADIIIGLYFKTAEEGAQTTIYTAVSEQLDGVTGKLFDNCTEIPMYHKARDSNLAQALWKVSEELAKLGEDEKILY</sequence>
<proteinExistence type="predicted"/>
<gene>
    <name evidence="1" type="ORF">MML48_5g00021521</name>
</gene>
<comment type="caution">
    <text evidence="1">The sequence shown here is derived from an EMBL/GenBank/DDBJ whole genome shotgun (WGS) entry which is preliminary data.</text>
</comment>
<name>A0ACB9T4D9_HOLOL</name>
<evidence type="ECO:0000313" key="1">
    <source>
        <dbReference type="EMBL" id="KAI4461669.1"/>
    </source>
</evidence>
<keyword evidence="2" id="KW-1185">Reference proteome</keyword>
<organism evidence="1 2">
    <name type="scientific">Holotrichia oblita</name>
    <name type="common">Chafer beetle</name>
    <dbReference type="NCBI Taxonomy" id="644536"/>
    <lineage>
        <taxon>Eukaryota</taxon>
        <taxon>Metazoa</taxon>
        <taxon>Ecdysozoa</taxon>
        <taxon>Arthropoda</taxon>
        <taxon>Hexapoda</taxon>
        <taxon>Insecta</taxon>
        <taxon>Pterygota</taxon>
        <taxon>Neoptera</taxon>
        <taxon>Endopterygota</taxon>
        <taxon>Coleoptera</taxon>
        <taxon>Polyphaga</taxon>
        <taxon>Scarabaeiformia</taxon>
        <taxon>Scarabaeidae</taxon>
        <taxon>Melolonthinae</taxon>
        <taxon>Holotrichia</taxon>
    </lineage>
</organism>
<reference evidence="1" key="1">
    <citation type="submission" date="2022-04" db="EMBL/GenBank/DDBJ databases">
        <title>Chromosome-scale genome assembly of Holotrichia oblita Faldermann.</title>
        <authorList>
            <person name="Rongchong L."/>
        </authorList>
    </citation>
    <scope>NUCLEOTIDE SEQUENCE</scope>
    <source>
        <strain evidence="1">81SQS9</strain>
    </source>
</reference>
<evidence type="ECO:0000313" key="2">
    <source>
        <dbReference type="Proteomes" id="UP001056778"/>
    </source>
</evidence>
<protein>
    <submittedName>
        <fullName evidence="1">Phosphatidylinositol-glycan biosynthesis class f protein-related</fullName>
    </submittedName>
</protein>